<evidence type="ECO:0000313" key="5">
    <source>
        <dbReference type="Proteomes" id="UP000663869"/>
    </source>
</evidence>
<gene>
    <name evidence="3" type="ORF">FME351_LOCUS6217</name>
    <name evidence="4" type="ORF">GRG538_LOCUS17783</name>
</gene>
<keyword evidence="1" id="KW-0472">Membrane</keyword>
<accession>A0A817XKQ5</accession>
<dbReference type="Pfam" id="PF18922">
    <property type="entry name" value="DUF5672"/>
    <property type="match status" value="1"/>
</dbReference>
<reference evidence="3" key="1">
    <citation type="submission" date="2021-02" db="EMBL/GenBank/DDBJ databases">
        <authorList>
            <person name="Nowell W R."/>
        </authorList>
    </citation>
    <scope>NUCLEOTIDE SEQUENCE</scope>
</reference>
<dbReference type="InterPro" id="IPR043729">
    <property type="entry name" value="DUF5672"/>
</dbReference>
<keyword evidence="1" id="KW-0812">Transmembrane</keyword>
<keyword evidence="1" id="KW-1133">Transmembrane helix</keyword>
<comment type="caution">
    <text evidence="3">The sequence shown here is derived from an EMBL/GenBank/DDBJ whole genome shotgun (WGS) entry which is preliminary data.</text>
</comment>
<name>A0A817XKQ5_9BILA</name>
<protein>
    <recommendedName>
        <fullName evidence="2">DUF5672 domain-containing protein</fullName>
    </recommendedName>
</protein>
<evidence type="ECO:0000259" key="2">
    <source>
        <dbReference type="Pfam" id="PF18922"/>
    </source>
</evidence>
<evidence type="ECO:0000313" key="4">
    <source>
        <dbReference type="EMBL" id="CAF3504168.1"/>
    </source>
</evidence>
<dbReference type="AlphaFoldDB" id="A0A817XKQ5"/>
<feature type="domain" description="DUF5672" evidence="2">
    <location>
        <begin position="131"/>
        <end position="264"/>
    </location>
</feature>
<dbReference type="EMBL" id="CAJNYU010000512">
    <property type="protein sequence ID" value="CAF3369701.1"/>
    <property type="molecule type" value="Genomic_DNA"/>
</dbReference>
<dbReference type="EMBL" id="CAJNYT010002938">
    <property type="protein sequence ID" value="CAF3504168.1"/>
    <property type="molecule type" value="Genomic_DNA"/>
</dbReference>
<organism evidence="3 5">
    <name type="scientific">Rotaria socialis</name>
    <dbReference type="NCBI Taxonomy" id="392032"/>
    <lineage>
        <taxon>Eukaryota</taxon>
        <taxon>Metazoa</taxon>
        <taxon>Spiralia</taxon>
        <taxon>Gnathifera</taxon>
        <taxon>Rotifera</taxon>
        <taxon>Eurotatoria</taxon>
        <taxon>Bdelloidea</taxon>
        <taxon>Philodinida</taxon>
        <taxon>Philodinidae</taxon>
        <taxon>Rotaria</taxon>
    </lineage>
</organism>
<sequence>MIYKRKIEHSTKFCCMNFIFSKKIFSKYYLWFLTFILTFAIILFYKKLSTPLQCNLHLIDNYTSKYPYIALIIDDRTSQELVNAVINILQHIPTDWKIQIITPVQNWSYYNSSSLYSLIANGRVCMTSLDFPRVDFTGSEYINLLLTSASLWDQVQGEKILYFQTDSVICSNSSYKLIDFLQYDFIGAPWHSGGCCNGGFSLRSRRKMLQLLNSDLDRYRLHETNEDVWLSRNLPRVNAHIASTTVAKKFSVESIYHPRPFAVHKPNFQVLGSVNMKHLCSDCPEVRTISSHC</sequence>
<evidence type="ECO:0000313" key="3">
    <source>
        <dbReference type="EMBL" id="CAF3369701.1"/>
    </source>
</evidence>
<evidence type="ECO:0000256" key="1">
    <source>
        <dbReference type="SAM" id="Phobius"/>
    </source>
</evidence>
<dbReference type="Proteomes" id="UP000663869">
    <property type="component" value="Unassembled WGS sequence"/>
</dbReference>
<dbReference type="Proteomes" id="UP000663872">
    <property type="component" value="Unassembled WGS sequence"/>
</dbReference>
<proteinExistence type="predicted"/>
<feature type="transmembrane region" description="Helical" evidence="1">
    <location>
        <begin position="28"/>
        <end position="45"/>
    </location>
</feature>